<dbReference type="InterPro" id="IPR007855">
    <property type="entry name" value="RDRP"/>
</dbReference>
<reference evidence="4" key="1">
    <citation type="submission" date="2022-11" db="EMBL/GenBank/DDBJ databases">
        <authorList>
            <person name="Petersen C."/>
        </authorList>
    </citation>
    <scope>NUCLEOTIDE SEQUENCE</scope>
    <source>
        <strain evidence="4">IBT 34128</strain>
    </source>
</reference>
<dbReference type="Pfam" id="PF05183">
    <property type="entry name" value="RdRP"/>
    <property type="match status" value="1"/>
</dbReference>
<dbReference type="EC" id="2.7.7.48" evidence="1"/>
<accession>A0A9W9KGP1</accession>
<dbReference type="GO" id="GO:0003723">
    <property type="term" value="F:RNA binding"/>
    <property type="evidence" value="ECO:0007669"/>
    <property type="project" value="UniProtKB-KW"/>
</dbReference>
<dbReference type="RefSeq" id="XP_056513443.1">
    <property type="nucleotide sequence ID" value="XM_056652376.1"/>
</dbReference>
<dbReference type="Gene3D" id="1.10.8.790">
    <property type="entry name" value="RNA-dependent RNA polymerase, slab domain, helical subdomain-like"/>
    <property type="match status" value="1"/>
</dbReference>
<comment type="similarity">
    <text evidence="1">Belongs to the RdRP family.</text>
</comment>
<organism evidence="4 5">
    <name type="scientific">Penicillium alfredii</name>
    <dbReference type="NCBI Taxonomy" id="1506179"/>
    <lineage>
        <taxon>Eukaryota</taxon>
        <taxon>Fungi</taxon>
        <taxon>Dikarya</taxon>
        <taxon>Ascomycota</taxon>
        <taxon>Pezizomycotina</taxon>
        <taxon>Eurotiomycetes</taxon>
        <taxon>Eurotiomycetidae</taxon>
        <taxon>Eurotiales</taxon>
        <taxon>Aspergillaceae</taxon>
        <taxon>Penicillium</taxon>
    </lineage>
</organism>
<feature type="region of interest" description="Disordered" evidence="2">
    <location>
        <begin position="979"/>
        <end position="1003"/>
    </location>
</feature>
<evidence type="ECO:0000313" key="5">
    <source>
        <dbReference type="Proteomes" id="UP001141434"/>
    </source>
</evidence>
<dbReference type="Proteomes" id="UP001141434">
    <property type="component" value="Unassembled WGS sequence"/>
</dbReference>
<keyword evidence="1" id="KW-0548">Nucleotidyltransferase</keyword>
<sequence>MIPTTPQHRRDNLRGLVEALNTSRNGQRRASNQRVMEKKDSKILRRRGVRQRSKEPPVLTDYRRDEHMQYLFKRFLALHARLLLTWADWILRLVLSRTPTCGGVAPQKEIFSARKTPSSPFVQGLMAQDHVPLAPNKARNYGAVPSAMDVSNTTFTSTTAPSVFTTHNMHLGNSFDTDITEAIDTQSTYADSVVGYMMGEEMSRSMDAAQSMANAYSDGDAQAAIEQEIGDELLRYGPFTIEQPFSGKTPLRYRYELERIDCAWNIPLNRMLVGDNVSFKTQDDYWSWIERHTQRGGRLLPERSSRKAWDAAMNAFTTGKPSEVVVLTGDLEWCDESEPGIFMLSRFHRRFGSDRFLTLTIPAPSRPPRHLQNSRYTSHPSALRESIATWLLHHEHRLKSKRKPKAESRFRVELFAVDGADFSHHSLCPPMVAAPGQLSDGHTPMSLEALLDWHMPNAANANRSNCKLFQRLSIGLSKRFVTSRLKPTQVVRLQDDSTRPVMNDGCAVMSRAIANEICDELGITSATPSCFQGRIAGAKGLWMVNRHQSGAGCANRVYEVWRQISGSQSKIKPHPQEWKDGFDEEQLTFEVVNWAKPLHPVDLNIQLLAILEYGAAYQGIHWEDGAGKARRLEQWMANEAECIARLVEAGFGAQSFYPLRVRLRKYFTSLLDRHVEELHIQVPLSTYAYCIADPYGILAPHEVHFGFSQNWRDPQGQLEDNLLDNVDVLVGRLPAHVPSDIHCRRAVDIPLAHILSGGDYDGDTPWICWDPKIVQNFRTSSLPSEYSAEHFGLTKHSVPMGKIHSSEGFLQTTFAFNLTLSNLGRCTVEHEKISYDESIDSSRAKDLGCLLSHLVDGRKGGRVLPAYRNAERQPKPVNIVDYLKFTVAKAERHTMLSQLDESYPEKEYFLHIDEGLARPWNEANHAADLGQLHGGDLRATLTTIKQSVESLYKQWTRSCSQANESDSFSPLARQAAADASALPAPAAGSRQLPYDESDADADQYEGEKAIKALVLGGSGPAEYYDFDDGLSVR</sequence>
<evidence type="ECO:0000259" key="3">
    <source>
        <dbReference type="Pfam" id="PF05183"/>
    </source>
</evidence>
<evidence type="ECO:0000256" key="2">
    <source>
        <dbReference type="SAM" id="MobiDB-lite"/>
    </source>
</evidence>
<dbReference type="OrthoDB" id="10055769at2759"/>
<keyword evidence="1 4" id="KW-0696">RNA-directed RNA polymerase</keyword>
<protein>
    <recommendedName>
        <fullName evidence="1">RNA-dependent RNA polymerase</fullName>
        <ecNumber evidence="1">2.7.7.48</ecNumber>
    </recommendedName>
</protein>
<dbReference type="GO" id="GO:0031380">
    <property type="term" value="C:nuclear RNA-directed RNA polymerase complex"/>
    <property type="evidence" value="ECO:0007669"/>
    <property type="project" value="TreeGrafter"/>
</dbReference>
<dbReference type="GeneID" id="81391544"/>
<comment type="catalytic activity">
    <reaction evidence="1">
        <text>RNA(n) + a ribonucleoside 5'-triphosphate = RNA(n+1) + diphosphate</text>
        <dbReference type="Rhea" id="RHEA:21248"/>
        <dbReference type="Rhea" id="RHEA-COMP:14527"/>
        <dbReference type="Rhea" id="RHEA-COMP:17342"/>
        <dbReference type="ChEBI" id="CHEBI:33019"/>
        <dbReference type="ChEBI" id="CHEBI:61557"/>
        <dbReference type="ChEBI" id="CHEBI:140395"/>
        <dbReference type="EC" id="2.7.7.48"/>
    </reaction>
</comment>
<dbReference type="InterPro" id="IPR057596">
    <property type="entry name" value="RDRP_core"/>
</dbReference>
<proteinExistence type="inferred from homology"/>
<evidence type="ECO:0000256" key="1">
    <source>
        <dbReference type="RuleBase" id="RU363098"/>
    </source>
</evidence>
<keyword evidence="5" id="KW-1185">Reference proteome</keyword>
<gene>
    <name evidence="4" type="ORF">NUU61_001794</name>
</gene>
<keyword evidence="1" id="KW-0808">Transferase</keyword>
<dbReference type="GO" id="GO:0030422">
    <property type="term" value="P:siRNA processing"/>
    <property type="evidence" value="ECO:0007669"/>
    <property type="project" value="TreeGrafter"/>
</dbReference>
<keyword evidence="1" id="KW-0694">RNA-binding</keyword>
<name>A0A9W9KGP1_9EURO</name>
<dbReference type="GO" id="GO:0003968">
    <property type="term" value="F:RNA-directed RNA polymerase activity"/>
    <property type="evidence" value="ECO:0007669"/>
    <property type="project" value="UniProtKB-KW"/>
</dbReference>
<dbReference type="EMBL" id="JAPMSZ010000004">
    <property type="protein sequence ID" value="KAJ5104447.1"/>
    <property type="molecule type" value="Genomic_DNA"/>
</dbReference>
<dbReference type="PANTHER" id="PTHR23079:SF14">
    <property type="entry name" value="RNA-DEPENDENT RNA POLYMERASE"/>
    <property type="match status" value="1"/>
</dbReference>
<feature type="domain" description="RDRP core" evidence="3">
    <location>
        <begin position="344"/>
        <end position="876"/>
    </location>
</feature>
<dbReference type="AlphaFoldDB" id="A0A9W9KGP1"/>
<comment type="caution">
    <text evidence="4">The sequence shown here is derived from an EMBL/GenBank/DDBJ whole genome shotgun (WGS) entry which is preliminary data.</text>
</comment>
<dbReference type="PANTHER" id="PTHR23079">
    <property type="entry name" value="RNA-DEPENDENT RNA POLYMERASE"/>
    <property type="match status" value="1"/>
</dbReference>
<reference evidence="4" key="2">
    <citation type="journal article" date="2023" name="IMA Fungus">
        <title>Comparative genomic study of the Penicillium genus elucidates a diverse pangenome and 15 lateral gene transfer events.</title>
        <authorList>
            <person name="Petersen C."/>
            <person name="Sorensen T."/>
            <person name="Nielsen M.R."/>
            <person name="Sondergaard T.E."/>
            <person name="Sorensen J.L."/>
            <person name="Fitzpatrick D.A."/>
            <person name="Frisvad J.C."/>
            <person name="Nielsen K.L."/>
        </authorList>
    </citation>
    <scope>NUCLEOTIDE SEQUENCE</scope>
    <source>
        <strain evidence="4">IBT 34128</strain>
    </source>
</reference>
<evidence type="ECO:0000313" key="4">
    <source>
        <dbReference type="EMBL" id="KAJ5104447.1"/>
    </source>
</evidence>